<dbReference type="AlphaFoldDB" id="A0A8S1H2L2"/>
<evidence type="ECO:0000256" key="1">
    <source>
        <dbReference type="SAM" id="MobiDB-lite"/>
    </source>
</evidence>
<feature type="region of interest" description="Disordered" evidence="1">
    <location>
        <begin position="23"/>
        <end position="46"/>
    </location>
</feature>
<name>A0A8S1H2L2_9PELO</name>
<organism evidence="2 3">
    <name type="scientific">Caenorhabditis auriculariae</name>
    <dbReference type="NCBI Taxonomy" id="2777116"/>
    <lineage>
        <taxon>Eukaryota</taxon>
        <taxon>Metazoa</taxon>
        <taxon>Ecdysozoa</taxon>
        <taxon>Nematoda</taxon>
        <taxon>Chromadorea</taxon>
        <taxon>Rhabditida</taxon>
        <taxon>Rhabditina</taxon>
        <taxon>Rhabditomorpha</taxon>
        <taxon>Rhabditoidea</taxon>
        <taxon>Rhabditidae</taxon>
        <taxon>Peloderinae</taxon>
        <taxon>Caenorhabditis</taxon>
    </lineage>
</organism>
<dbReference type="Proteomes" id="UP000835052">
    <property type="component" value="Unassembled WGS sequence"/>
</dbReference>
<sequence>MPETRHAKSKIRLIFLKTPAPTKLLQKGPPHHMKAEATDPRKTSKSCPKMAVVHHFRQVISLGSTSIAVIVTCHLGAVDQPFARFTSSS</sequence>
<reference evidence="2" key="1">
    <citation type="submission" date="2020-10" db="EMBL/GenBank/DDBJ databases">
        <authorList>
            <person name="Kikuchi T."/>
        </authorList>
    </citation>
    <scope>NUCLEOTIDE SEQUENCE</scope>
    <source>
        <strain evidence="2">NKZ352</strain>
    </source>
</reference>
<proteinExistence type="predicted"/>
<comment type="caution">
    <text evidence="2">The sequence shown here is derived from an EMBL/GenBank/DDBJ whole genome shotgun (WGS) entry which is preliminary data.</text>
</comment>
<gene>
    <name evidence="2" type="ORF">CAUJ_LOCUS4897</name>
</gene>
<dbReference type="EMBL" id="CAJGYM010000009">
    <property type="protein sequence ID" value="CAD6188978.1"/>
    <property type="molecule type" value="Genomic_DNA"/>
</dbReference>
<accession>A0A8S1H2L2</accession>
<keyword evidence="3" id="KW-1185">Reference proteome</keyword>
<evidence type="ECO:0000313" key="2">
    <source>
        <dbReference type="EMBL" id="CAD6188978.1"/>
    </source>
</evidence>
<evidence type="ECO:0000313" key="3">
    <source>
        <dbReference type="Proteomes" id="UP000835052"/>
    </source>
</evidence>
<feature type="compositionally biased region" description="Basic and acidic residues" evidence="1">
    <location>
        <begin position="33"/>
        <end position="42"/>
    </location>
</feature>
<protein>
    <submittedName>
        <fullName evidence="2">Uncharacterized protein</fullName>
    </submittedName>
</protein>